<organism evidence="2 3">
    <name type="scientific">Burkholderia pseudomallei</name>
    <name type="common">Pseudomonas pseudomallei</name>
    <dbReference type="NCBI Taxonomy" id="28450"/>
    <lineage>
        <taxon>Bacteria</taxon>
        <taxon>Pseudomonadati</taxon>
        <taxon>Pseudomonadota</taxon>
        <taxon>Betaproteobacteria</taxon>
        <taxon>Burkholderiales</taxon>
        <taxon>Burkholderiaceae</taxon>
        <taxon>Burkholderia</taxon>
        <taxon>pseudomallei group</taxon>
    </lineage>
</organism>
<sequence>MNRYRAPSAPSRATIAPLRVQRRASAPHIAPRQNRCSARRPPARAFAPTHSGRLAPGGPARRAAYPAGSSAPSA</sequence>
<evidence type="ECO:0000256" key="1">
    <source>
        <dbReference type="SAM" id="MobiDB-lite"/>
    </source>
</evidence>
<feature type="compositionally biased region" description="Low complexity" evidence="1">
    <location>
        <begin position="43"/>
        <end position="74"/>
    </location>
</feature>
<gene>
    <name evidence="2" type="ORF">CWD88_19845</name>
</gene>
<protein>
    <submittedName>
        <fullName evidence="2">Uncharacterized protein</fullName>
    </submittedName>
</protein>
<comment type="caution">
    <text evidence="2">The sequence shown here is derived from an EMBL/GenBank/DDBJ whole genome shotgun (WGS) entry which is preliminary data.</text>
</comment>
<evidence type="ECO:0000313" key="3">
    <source>
        <dbReference type="Proteomes" id="UP000231878"/>
    </source>
</evidence>
<dbReference type="AlphaFoldDB" id="A0AAX0U777"/>
<dbReference type="Proteomes" id="UP000231878">
    <property type="component" value="Unassembled WGS sequence"/>
</dbReference>
<accession>A0AAX0U777</accession>
<reference evidence="2 3" key="1">
    <citation type="submission" date="2017-11" db="EMBL/GenBank/DDBJ databases">
        <title>Molecular characterization of Burkholderia pseudomallei and closely related isolates from Vietnam.</title>
        <authorList>
            <person name="Ustinov D.V."/>
            <person name="Antonov A.S."/>
            <person name="Avdusheva E.F."/>
            <person name="Shpak I.M."/>
            <person name="Zakharova I.B."/>
            <person name="Thi L.A."/>
            <person name="Teteryatnikova N."/>
            <person name="Lopasteyskaya Y.A."/>
            <person name="Kuzyutina J.A."/>
            <person name="Ngo T.N."/>
            <person name="Victorov D.V."/>
        </authorList>
    </citation>
    <scope>NUCLEOTIDE SEQUENCE [LARGE SCALE GENOMIC DNA]</scope>
    <source>
        <strain evidence="2 3">V1512</strain>
    </source>
</reference>
<feature type="region of interest" description="Disordered" evidence="1">
    <location>
        <begin position="1"/>
        <end position="74"/>
    </location>
</feature>
<proteinExistence type="predicted"/>
<dbReference type="EMBL" id="PHRB01000020">
    <property type="protein sequence ID" value="PJO64524.1"/>
    <property type="molecule type" value="Genomic_DNA"/>
</dbReference>
<name>A0AAX0U777_BURPE</name>
<evidence type="ECO:0000313" key="2">
    <source>
        <dbReference type="EMBL" id="PJO64524.1"/>
    </source>
</evidence>